<evidence type="ECO:0000313" key="2">
    <source>
        <dbReference type="Proteomes" id="UP000240978"/>
    </source>
</evidence>
<dbReference type="Pfam" id="PF02810">
    <property type="entry name" value="SEC-C"/>
    <property type="match status" value="1"/>
</dbReference>
<sequence>MNKIGRNERCPCGSGKKYKHCHLKSGIYEDKPTAAPDVAPTSVLDGLDIRYDSAMLACLIGALQLYMPNHERNVRLEYLLGKVLATRDTGLRKPKPVYPAFKEAVEAFEDHAYMEDTLTGTFSDNVVYSEGNAIVFPGQYGDLTVLLNQLMEAIFTMEHTLPEEFVSEVRTASHLLLALSNFAAENLKIGRNLFEENDRDHILVPDDHLLLKMENAIRTKSRVLAAYCGKVGMDYEILNDFIINEHQPDLQDEEVAARLLATKPLLVDGDDIVLVNPGGVVPAVTDFIFRQAHNRHCATELARVMNIRQQDLVKRALRHTGWSSMAVPLPAEGTLAHTHEQLFAFDRNKLAYVCFVQDHVPQSVEGNWAPVAGWRQPSPSAHVARASQVITYLSGQPVVSNKEVFCLFVRGEIAPGGIWAIPVATESYSLGLALSELEAIAYSKGTNMLTLYKFAKCYMHTRSTVGMFLTGGVLDAFEIYLQNKGSLLPVNDEHPHGGVMAFAPGISGNYNRTVHMQIDAHAVPIHYGTSLAFAKVIRYRSYAPIYVDREHPERLSIVIEDFPIPVWIIDTSKTEFGEHVAEAIAFWMHKMRKPLQSLLNARALMSVEINVATDPALAQRRYVHETVDTSQILIDCQQMQHGIQLTIPFAYLHLVKEADNRADRLLMNSVLTGLHTYMQAHGQAEKIIAANIGALVDDTLRPDHAKMLLLLDPMDNPCFDTVDLPPIQYLSNPDISWVLANLVHYLPVGVTVPNKVETLAEKKELVDQIVDGLAIMLTHYINEYDGIALLEWLIKLNERCIRNKEFKEIQVPAKIACFSDYETEIDRILDEETNLTTTAHAVRTLIEFVSILQPQDTKQPNLDDVDLLLAFTNQLTEWGATNEAMYMGIYEPEIGLLPSGRIGTSKDFEAECLRPYAVAKTEAELFGYTEDFAFNYAPSTNQRSETYITQEHLVGLDLAFEQELGVAFSRLNLMVDILAYHGFEQQKSCIAITGTQVREILAKAHIPVPFAENEIIAMLKLLTSVPRPALMQPPPGDAYSLQDVFTWRYNRQLGYLRRPLVTVQSGGEVVYLYGFRHLVAAMRNMEFLLFTGKYPQFVKKGALEIWLGTIQHAKGKPFRDQVVAWFKERPGLRVIEHEITPKHLGAQKSFGDIDVLVIDDVQKIVYPIECKNITGAKNILEMKKELDDYLGRKPNDKDALVNKHVRRNEWLVANPMAFKHFVENPAQYKIRSLVLTADEMALTYLKGRTIPMEIKSFALLRKYGIGYLKGTTK</sequence>
<organism evidence="1 2">
    <name type="scientific">Chitinophaga ginsengisoli</name>
    <dbReference type="NCBI Taxonomy" id="363837"/>
    <lineage>
        <taxon>Bacteria</taxon>
        <taxon>Pseudomonadati</taxon>
        <taxon>Bacteroidota</taxon>
        <taxon>Chitinophagia</taxon>
        <taxon>Chitinophagales</taxon>
        <taxon>Chitinophagaceae</taxon>
        <taxon>Chitinophaga</taxon>
    </lineage>
</organism>
<gene>
    <name evidence="1" type="ORF">CLV42_11660</name>
</gene>
<dbReference type="AlphaFoldDB" id="A0A2P8FQS7"/>
<dbReference type="InterPro" id="IPR004027">
    <property type="entry name" value="SEC_C_motif"/>
</dbReference>
<evidence type="ECO:0000313" key="1">
    <source>
        <dbReference type="EMBL" id="PSL24074.1"/>
    </source>
</evidence>
<accession>A0A2P8FQS7</accession>
<dbReference type="RefSeq" id="WP_211303545.1">
    <property type="nucleotide sequence ID" value="NZ_PYGK01000016.1"/>
</dbReference>
<keyword evidence="2" id="KW-1185">Reference proteome</keyword>
<dbReference type="Proteomes" id="UP000240978">
    <property type="component" value="Unassembled WGS sequence"/>
</dbReference>
<dbReference type="EMBL" id="PYGK01000016">
    <property type="protein sequence ID" value="PSL24074.1"/>
    <property type="molecule type" value="Genomic_DNA"/>
</dbReference>
<reference evidence="1 2" key="1">
    <citation type="submission" date="2018-03" db="EMBL/GenBank/DDBJ databases">
        <title>Genomic Encyclopedia of Archaeal and Bacterial Type Strains, Phase II (KMG-II): from individual species to whole genera.</title>
        <authorList>
            <person name="Goeker M."/>
        </authorList>
    </citation>
    <scope>NUCLEOTIDE SEQUENCE [LARGE SCALE GENOMIC DNA]</scope>
    <source>
        <strain evidence="1 2">DSM 18107</strain>
    </source>
</reference>
<protein>
    <submittedName>
        <fullName evidence="1">SEC-C motif-containing protein</fullName>
    </submittedName>
</protein>
<comment type="caution">
    <text evidence="1">The sequence shown here is derived from an EMBL/GenBank/DDBJ whole genome shotgun (WGS) entry which is preliminary data.</text>
</comment>
<name>A0A2P8FQS7_9BACT</name>
<proteinExistence type="predicted"/>
<dbReference type="SUPFAM" id="SSF103642">
    <property type="entry name" value="Sec-C motif"/>
    <property type="match status" value="1"/>
</dbReference>
<dbReference type="Gene3D" id="3.10.450.50">
    <property type="match status" value="1"/>
</dbReference>